<dbReference type="SUPFAM" id="SSF52255">
    <property type="entry name" value="N5-CAIR mutase (phosphoribosylaminoimidazole carboxylase, PurE)"/>
    <property type="match status" value="1"/>
</dbReference>
<protein>
    <submittedName>
        <fullName evidence="2">Nickel pincer cofactor biosynthesis protein LarB</fullName>
    </submittedName>
</protein>
<dbReference type="InterPro" id="IPR000031">
    <property type="entry name" value="PurE_dom"/>
</dbReference>
<dbReference type="PANTHER" id="PTHR43064">
    <property type="entry name" value="PHOSPHORIBOSYLAMINOIMIDAZOLE CARBOXYLASE-RELATED"/>
    <property type="match status" value="1"/>
</dbReference>
<keyword evidence="3" id="KW-1185">Reference proteome</keyword>
<accession>A0ABV4Y7B0</accession>
<gene>
    <name evidence="2" type="primary">larB</name>
    <name evidence="2" type="ORF">ACE1B6_00885</name>
</gene>
<dbReference type="PANTHER" id="PTHR43064:SF1">
    <property type="entry name" value="SLL1489 PROTEIN"/>
    <property type="match status" value="1"/>
</dbReference>
<evidence type="ECO:0000259" key="1">
    <source>
        <dbReference type="SMART" id="SM01001"/>
    </source>
</evidence>
<dbReference type="NCBIfam" id="NF033503">
    <property type="entry name" value="LarB"/>
    <property type="match status" value="1"/>
</dbReference>
<feature type="domain" description="PurE" evidence="1">
    <location>
        <begin position="122"/>
        <end position="254"/>
    </location>
</feature>
<organism evidence="2 3">
    <name type="scientific">Floridaenema fluviatile BLCC-F154</name>
    <dbReference type="NCBI Taxonomy" id="3153640"/>
    <lineage>
        <taxon>Bacteria</taxon>
        <taxon>Bacillati</taxon>
        <taxon>Cyanobacteriota</taxon>
        <taxon>Cyanophyceae</taxon>
        <taxon>Oscillatoriophycideae</taxon>
        <taxon>Aerosakkonematales</taxon>
        <taxon>Aerosakkonemataceae</taxon>
        <taxon>Floridanema</taxon>
        <taxon>Floridanema fluviatile</taxon>
    </lineage>
</organism>
<dbReference type="Proteomes" id="UP001576776">
    <property type="component" value="Unassembled WGS sequence"/>
</dbReference>
<proteinExistence type="predicted"/>
<dbReference type="SMART" id="SM01001">
    <property type="entry name" value="AIRC"/>
    <property type="match status" value="1"/>
</dbReference>
<sequence>MSQPETLQSLLEAVASGRVSPDMAMEKLKHFAFESVGDFAKIDHHRQLRTGFPEVIWGPGKTPDQIAQIFRVMRQQNPVVMATRITPEVYAEIQEKIPHLYYYPNARICATVLTALEPQYSGTIGILSAGTADLPVAEEAAVTAELCGFQVQRLWDVGVAGIHRLLSNRHVIAQSNVLIVVAGMEGALPSVVAGLADCPVIAVPTSVGYGASFGGLAPLLTMLNSCAAGIGVVNIDNGFGAAILAGQILRTARKISLMAE</sequence>
<dbReference type="EMBL" id="JBHFNS010000014">
    <property type="protein sequence ID" value="MFB2933810.1"/>
    <property type="molecule type" value="Genomic_DNA"/>
</dbReference>
<name>A0ABV4Y7B0_9CYAN</name>
<dbReference type="Gene3D" id="3.40.50.1970">
    <property type="match status" value="1"/>
</dbReference>
<evidence type="ECO:0000313" key="2">
    <source>
        <dbReference type="EMBL" id="MFB2933810.1"/>
    </source>
</evidence>
<dbReference type="InterPro" id="IPR039476">
    <property type="entry name" value="P2CMN_synthase_LarB"/>
</dbReference>
<comment type="caution">
    <text evidence="2">The sequence shown here is derived from an EMBL/GenBank/DDBJ whole genome shotgun (WGS) entry which is preliminary data.</text>
</comment>
<reference evidence="2 3" key="1">
    <citation type="submission" date="2024-09" db="EMBL/GenBank/DDBJ databases">
        <title>Floridaenema gen nov. (Aerosakkonemataceae, Aerosakkonematales ord. nov., Cyanobacteria) from benthic tropical and subtropical fresh waters, with the description of four new species.</title>
        <authorList>
            <person name="Moretto J.A."/>
            <person name="Berthold D.E."/>
            <person name="Lefler F.W."/>
            <person name="Huang I.-S."/>
            <person name="Laughinghouse H. IV."/>
        </authorList>
    </citation>
    <scope>NUCLEOTIDE SEQUENCE [LARGE SCALE GENOMIC DNA]</scope>
    <source>
        <strain evidence="2 3">BLCC-F154</strain>
    </source>
</reference>
<dbReference type="Pfam" id="PF00731">
    <property type="entry name" value="AIRC"/>
    <property type="match status" value="1"/>
</dbReference>
<dbReference type="RefSeq" id="WP_413255344.1">
    <property type="nucleotide sequence ID" value="NZ_JBHFNS010000014.1"/>
</dbReference>
<evidence type="ECO:0000313" key="3">
    <source>
        <dbReference type="Proteomes" id="UP001576776"/>
    </source>
</evidence>